<dbReference type="Gene3D" id="2.120.10.30">
    <property type="entry name" value="TolB, C-terminal domain"/>
    <property type="match status" value="1"/>
</dbReference>
<dbReference type="GeneID" id="13797753"/>
<evidence type="ECO:0000313" key="2">
    <source>
        <dbReference type="EMBL" id="AFU58429.1"/>
    </source>
</evidence>
<organism evidence="2 3">
    <name type="scientific">Nitrososphaera gargensis (strain Ga9.2)</name>
    <dbReference type="NCBI Taxonomy" id="1237085"/>
    <lineage>
        <taxon>Archaea</taxon>
        <taxon>Nitrososphaerota</taxon>
        <taxon>Nitrososphaeria</taxon>
        <taxon>Nitrososphaerales</taxon>
        <taxon>Nitrososphaeraceae</taxon>
        <taxon>Nitrososphaera</taxon>
    </lineage>
</organism>
<keyword evidence="3" id="KW-1185">Reference proteome</keyword>
<protein>
    <recommendedName>
        <fullName evidence="1">Glucose/Sorbosone dehydrogenase domain-containing protein</fullName>
    </recommendedName>
</protein>
<dbReference type="EMBL" id="CP002408">
    <property type="protein sequence ID" value="AFU58429.1"/>
    <property type="molecule type" value="Genomic_DNA"/>
</dbReference>
<dbReference type="Proteomes" id="UP000008037">
    <property type="component" value="Chromosome"/>
</dbReference>
<dbReference type="STRING" id="1237085.Ngar_c14940"/>
<sequence>MVRRIVNRTLLKEPVLDVEVANLRERGMLGIAIAKQNNATNQKTTKTFVFLYYIEAKQDGSDAKNGDPPLGNRLYRYELMDGNLKNGKLLLDIPAERSALHNGGKILIGPDSNVYLVVGDLAHRTRLQNYEKKFNPQRNKRSISPYTGWQTC</sequence>
<evidence type="ECO:0000313" key="3">
    <source>
        <dbReference type="Proteomes" id="UP000008037"/>
    </source>
</evidence>
<name>K0IMY4_NITGG</name>
<dbReference type="InParanoid" id="K0IMY4"/>
<dbReference type="InterPro" id="IPR011042">
    <property type="entry name" value="6-blade_b-propeller_TolB-like"/>
</dbReference>
<dbReference type="HOGENOM" id="CLU_1718271_0_0_2"/>
<proteinExistence type="predicted"/>
<dbReference type="InterPro" id="IPR012938">
    <property type="entry name" value="Glc/Sorbosone_DH"/>
</dbReference>
<dbReference type="OrthoDB" id="6744at2157"/>
<accession>K0IMY4</accession>
<dbReference type="AlphaFoldDB" id="K0IMY4"/>
<gene>
    <name evidence="2" type="ordered locus">Ngar_c14940</name>
</gene>
<dbReference type="Pfam" id="PF07995">
    <property type="entry name" value="GSDH"/>
    <property type="match status" value="1"/>
</dbReference>
<evidence type="ECO:0000259" key="1">
    <source>
        <dbReference type="Pfam" id="PF07995"/>
    </source>
</evidence>
<feature type="domain" description="Glucose/Sorbosone dehydrogenase" evidence="1">
    <location>
        <begin position="8"/>
        <end position="132"/>
    </location>
</feature>
<reference evidence="2 3" key="1">
    <citation type="journal article" date="2012" name="Environ. Microbiol.">
        <title>The genome of the ammonia-oxidizing Candidatus Nitrososphaera gargensis: insights into metabolic versatility and environmental adaptations.</title>
        <authorList>
            <person name="Spang A."/>
            <person name="Poehlein A."/>
            <person name="Offre P."/>
            <person name="Zumbragel S."/>
            <person name="Haider S."/>
            <person name="Rychlik N."/>
            <person name="Nowka B."/>
            <person name="Schmeisser C."/>
            <person name="Lebedeva E.V."/>
            <person name="Rattei T."/>
            <person name="Bohm C."/>
            <person name="Schmid M."/>
            <person name="Galushko A."/>
            <person name="Hatzenpichler R."/>
            <person name="Weinmaier T."/>
            <person name="Daniel R."/>
            <person name="Schleper C."/>
            <person name="Spieck E."/>
            <person name="Streit W."/>
            <person name="Wagner M."/>
        </authorList>
    </citation>
    <scope>NUCLEOTIDE SEQUENCE [LARGE SCALE GENOMIC DNA]</scope>
    <source>
        <strain evidence="3">Ga9.2</strain>
    </source>
</reference>
<dbReference type="KEGG" id="nga:Ngar_c14940"/>
<dbReference type="RefSeq" id="WP_015018966.1">
    <property type="nucleotide sequence ID" value="NC_018719.1"/>
</dbReference>
<dbReference type="BioCyc" id="CNIT1237085:G1324-1492-MONOMER"/>